<dbReference type="RefSeq" id="WP_134246602.1">
    <property type="nucleotide sequence ID" value="NZ_SNQI01000001.1"/>
</dbReference>
<evidence type="ECO:0000259" key="2">
    <source>
        <dbReference type="Pfam" id="PF13439"/>
    </source>
</evidence>
<dbReference type="OrthoDB" id="9811239at2"/>
<dbReference type="InterPro" id="IPR050194">
    <property type="entry name" value="Glycosyltransferase_grp1"/>
</dbReference>
<reference evidence="3 4" key="1">
    <citation type="journal article" date="2011" name="J. Microbiol.">
        <title>Gramella jeungdoensis sp. nov., isolated from a solar saltern in Korea.</title>
        <authorList>
            <person name="Joung Y."/>
            <person name="Kim H."/>
            <person name="Jang T."/>
            <person name="Ahn T.S."/>
            <person name="Joh K."/>
        </authorList>
    </citation>
    <scope>NUCLEOTIDE SEQUENCE [LARGE SCALE GENOMIC DNA]</scope>
    <source>
        <strain evidence="3 4">KCTC 23123</strain>
    </source>
</reference>
<evidence type="ECO:0000313" key="3">
    <source>
        <dbReference type="EMBL" id="TEW76590.1"/>
    </source>
</evidence>
<keyword evidence="4" id="KW-1185">Reference proteome</keyword>
<dbReference type="GO" id="GO:0016757">
    <property type="term" value="F:glycosyltransferase activity"/>
    <property type="evidence" value="ECO:0007669"/>
    <property type="project" value="InterPro"/>
</dbReference>
<dbReference type="SUPFAM" id="SSF53756">
    <property type="entry name" value="UDP-Glycosyltransferase/glycogen phosphorylase"/>
    <property type="match status" value="1"/>
</dbReference>
<dbReference type="InterPro" id="IPR001296">
    <property type="entry name" value="Glyco_trans_1"/>
</dbReference>
<name>A0A4Y8AVR5_9FLAO</name>
<dbReference type="Gene3D" id="3.40.50.2000">
    <property type="entry name" value="Glycogen Phosphorylase B"/>
    <property type="match status" value="2"/>
</dbReference>
<dbReference type="Pfam" id="PF13439">
    <property type="entry name" value="Glyco_transf_4"/>
    <property type="match status" value="1"/>
</dbReference>
<evidence type="ECO:0000259" key="1">
    <source>
        <dbReference type="Pfam" id="PF00534"/>
    </source>
</evidence>
<dbReference type="Pfam" id="PF00534">
    <property type="entry name" value="Glycos_transf_1"/>
    <property type="match status" value="1"/>
</dbReference>
<feature type="domain" description="Glycosyltransferase subfamily 4-like N-terminal" evidence="2">
    <location>
        <begin position="18"/>
        <end position="174"/>
    </location>
</feature>
<dbReference type="PANTHER" id="PTHR45947">
    <property type="entry name" value="SULFOQUINOVOSYL TRANSFERASE SQD2"/>
    <property type="match status" value="1"/>
</dbReference>
<organism evidence="3 4">
    <name type="scientific">Gramella jeungdoensis</name>
    <dbReference type="NCBI Taxonomy" id="708091"/>
    <lineage>
        <taxon>Bacteria</taxon>
        <taxon>Pseudomonadati</taxon>
        <taxon>Bacteroidota</taxon>
        <taxon>Flavobacteriia</taxon>
        <taxon>Flavobacteriales</taxon>
        <taxon>Flavobacteriaceae</taxon>
        <taxon>Christiangramia</taxon>
    </lineage>
</organism>
<dbReference type="PANTHER" id="PTHR45947:SF3">
    <property type="entry name" value="SULFOQUINOVOSYL TRANSFERASE SQD2"/>
    <property type="match status" value="1"/>
</dbReference>
<accession>A0A4Y8AVR5</accession>
<dbReference type="EMBL" id="SNQI01000001">
    <property type="protein sequence ID" value="TEW76590.1"/>
    <property type="molecule type" value="Genomic_DNA"/>
</dbReference>
<proteinExistence type="predicted"/>
<keyword evidence="3" id="KW-0808">Transferase</keyword>
<comment type="caution">
    <text evidence="3">The sequence shown here is derived from an EMBL/GenBank/DDBJ whole genome shotgun (WGS) entry which is preliminary data.</text>
</comment>
<evidence type="ECO:0000313" key="4">
    <source>
        <dbReference type="Proteomes" id="UP000298517"/>
    </source>
</evidence>
<feature type="domain" description="Glycosyl transferase family 1" evidence="1">
    <location>
        <begin position="185"/>
        <end position="344"/>
    </location>
</feature>
<gene>
    <name evidence="3" type="ORF">E2488_01700</name>
</gene>
<dbReference type="InterPro" id="IPR028098">
    <property type="entry name" value="Glyco_trans_4-like_N"/>
</dbReference>
<sequence length="368" mass="41384">MKYSKSTLIITSEFPPQPGGIGNHAYNLAKQLQLHGYIVTVLTDVRSKIGIEEEQFDATLPFKVIRIKRYGFILFTYLKRILMYWKAVSNYDLVLASGKFPLWMVGLDPLLNNKKKYAVIHGSELNLKGFNKKLTNNALLNFNKIIAVSNFTKSLVSHLKHSCVEVIPNGFNLENSTNEQPTIKTLREKENPILLTVGNVTERKGQLNVIKALPLLKEKYPKIHYHIVGIPTRQQDFEVVAKKLNVAEHITFHGLVTEQKKHQLLQESTIFVMLSNKTTTGDVEGFGIAIIEANAFGLPAIGSNTSGIVDAINNNVSGKLVGSKNKEAILNAVAEISNNYNNYSQNAIVWSTQFKWELIIKKYLKVFE</sequence>
<dbReference type="AlphaFoldDB" id="A0A4Y8AVR5"/>
<dbReference type="CDD" id="cd03801">
    <property type="entry name" value="GT4_PimA-like"/>
    <property type="match status" value="1"/>
</dbReference>
<dbReference type="Proteomes" id="UP000298517">
    <property type="component" value="Unassembled WGS sequence"/>
</dbReference>
<protein>
    <submittedName>
        <fullName evidence="3">Glycosyltransferase family 4 protein</fullName>
    </submittedName>
</protein>